<evidence type="ECO:0000313" key="2">
    <source>
        <dbReference type="Proteomes" id="UP000002484"/>
    </source>
</evidence>
<dbReference type="EMBL" id="CP002299">
    <property type="protein sequence ID" value="ADP80340.1"/>
    <property type="molecule type" value="Genomic_DNA"/>
</dbReference>
<reference evidence="1 2" key="1">
    <citation type="submission" date="2010-10" db="EMBL/GenBank/DDBJ databases">
        <title>Complete sequence of Frankia sp. EuI1c.</title>
        <authorList>
            <consortium name="US DOE Joint Genome Institute"/>
            <person name="Lucas S."/>
            <person name="Copeland A."/>
            <person name="Lapidus A."/>
            <person name="Cheng J.-F."/>
            <person name="Bruce D."/>
            <person name="Goodwin L."/>
            <person name="Pitluck S."/>
            <person name="Chertkov O."/>
            <person name="Detter J.C."/>
            <person name="Han C."/>
            <person name="Tapia R."/>
            <person name="Land M."/>
            <person name="Hauser L."/>
            <person name="Jeffries C."/>
            <person name="Kyrpides N."/>
            <person name="Ivanova N."/>
            <person name="Mikhailova N."/>
            <person name="Beauchemin N."/>
            <person name="Sen A."/>
            <person name="Sur S.A."/>
            <person name="Gtari M."/>
            <person name="Wall L."/>
            <person name="Tisa L."/>
            <person name="Woyke T."/>
        </authorList>
    </citation>
    <scope>NUCLEOTIDE SEQUENCE [LARGE SCALE GENOMIC DNA]</scope>
    <source>
        <strain evidence="2">DSM 45817 / CECT 9037 / EuI1c</strain>
    </source>
</reference>
<accession>E3J057</accession>
<sequence length="769" mass="78641">MPGPSERVVLDQGLTRVLTQRLRDLRDLLGRWARAVVALLGPLGWPADPVVALHAGAGWADTSAARLTRRLALAQAADASLDAAPIGGGATSARSGGGRLVVTPRPDPFGGDALAARDAGARLGLALVGAALAPAADLTTLAGVVDQLRPSAHDPDFAAGFVGAVGPARLAVVLRLAEHIGSGGFVVTETADGYRVRPASGGDRTRADAPGRWFPTALADDLTATLGAALGTFSRSGLLTAAWLSRFNARDVPGQAETTLLGPLLTGGRFAPATLRLLGDALFATTDVTGDRYRTRDGPLAGSGAHASASSPVTRDIGLLGADPAGRRRATYAAALLRAIADEPTLAARFATEHVETIVTGARVSALPALIRPGVPAQVARAWEYLIGRAGGAGARQADPVGAATFVARLGFTIYRYQLTHADPRLRRDTSWPLPTGLRAAIGELLRVWRAELYASAAGLLPAGDALRDPSGRGLVAVWPAAGPGRAAGGGAGGPWSTQLAGPADAARIPAELWAALLGEALAAGGPTAAALGSDALRQAADLEQAGWAATRGYRGDGQVAYPASPRALVHLQQAAMVSFFLTALADTAAALTLRAELTADDAARRTTLAIDQLAATARAVKVDDLVATLYGVTVGVTVTAAADAAKPDGRPGSEALSTIAGVAAAAAVRPGWQEAYRASATAVWLRRGDDPILPVEVTDAAGVRRAFTGDPRLDGFVTGPADDFLDADGRPLPPERMSPPARSAYLRWLASPAIVANNDNLPTPAQAQ</sequence>
<gene>
    <name evidence="1" type="ordered locus">FraEuI1c_2301</name>
</gene>
<dbReference type="AlphaFoldDB" id="E3J057"/>
<dbReference type="Proteomes" id="UP000002484">
    <property type="component" value="Chromosome"/>
</dbReference>
<dbReference type="STRING" id="298654.FraEuI1c_2301"/>
<organism evidence="1 2">
    <name type="scientific">Pseudofrankia inefficax (strain DSM 45817 / CECT 9037 / DDB 130130 / EuI1c)</name>
    <name type="common">Frankia inefficax</name>
    <dbReference type="NCBI Taxonomy" id="298654"/>
    <lineage>
        <taxon>Bacteria</taxon>
        <taxon>Bacillati</taxon>
        <taxon>Actinomycetota</taxon>
        <taxon>Actinomycetes</taxon>
        <taxon>Frankiales</taxon>
        <taxon>Frankiaceae</taxon>
        <taxon>Pseudofrankia</taxon>
    </lineage>
</organism>
<dbReference type="HOGENOM" id="CLU_374599_0_0_11"/>
<dbReference type="RefSeq" id="WP_013423459.1">
    <property type="nucleotide sequence ID" value="NC_014666.1"/>
</dbReference>
<dbReference type="InParanoid" id="E3J057"/>
<protein>
    <submittedName>
        <fullName evidence="1">Uncharacterized protein</fullName>
    </submittedName>
</protein>
<evidence type="ECO:0000313" key="1">
    <source>
        <dbReference type="EMBL" id="ADP80340.1"/>
    </source>
</evidence>
<name>E3J057_PSEI1</name>
<dbReference type="OrthoDB" id="3204160at2"/>
<keyword evidence="2" id="KW-1185">Reference proteome</keyword>
<dbReference type="KEGG" id="fri:FraEuI1c_2301"/>
<proteinExistence type="predicted"/>
<dbReference type="eggNOG" id="ENOG5034AV9">
    <property type="taxonomic scope" value="Bacteria"/>
</dbReference>